<keyword evidence="1" id="KW-0732">Signal</keyword>
<dbReference type="SMART" id="SM00257">
    <property type="entry name" value="LysM"/>
    <property type="match status" value="1"/>
</dbReference>
<dbReference type="SUPFAM" id="SSF54106">
    <property type="entry name" value="LysM domain"/>
    <property type="match status" value="1"/>
</dbReference>
<evidence type="ECO:0000256" key="1">
    <source>
        <dbReference type="SAM" id="SignalP"/>
    </source>
</evidence>
<dbReference type="PROSITE" id="PS51782">
    <property type="entry name" value="LYSM"/>
    <property type="match status" value="1"/>
</dbReference>
<dbReference type="AlphaFoldDB" id="A0A9X4MJY6"/>
<accession>A0A9X4MJY6</accession>
<evidence type="ECO:0000313" key="4">
    <source>
        <dbReference type="Proteomes" id="UP001154240"/>
    </source>
</evidence>
<dbReference type="RefSeq" id="WP_307633873.1">
    <property type="nucleotide sequence ID" value="NZ_JAPHEH010000001.1"/>
</dbReference>
<sequence length="352" mass="36209">MKKIIASTFILASVCGVFGAGEIWAENTTTHAVQKGDTLWDLSGGYLNNPLLWPKIWKLNPGIANPNLILPGQIVTIPGGGKSPAPEAPAEMVVGPVASGSSPLAKAGLASTSEPLSLIVVKKELAGNGAQAAAGLGNVPARYYEQGVGMLTNDIPKVGKVLQTEGGWKVAALGETILISAPGAQVGQQFGVYRDMGKVESLSYFGASPGHLLAEIGILEVVASDPVRQQAVIRRAFGEVKRGDLLGQVPEVPTVSEIPVQGGPPSVKGAVVAFHMMRQLAGPGDIIYLNVGTDQGLAPGHLLSVAAADQAEGRTSGEILVLRVSAKSAAAVVTKRSGHEVRRGDLVGPPAL</sequence>
<keyword evidence="4" id="KW-1185">Reference proteome</keyword>
<dbReference type="InterPro" id="IPR036779">
    <property type="entry name" value="LysM_dom_sf"/>
</dbReference>
<name>A0A9X4MJY6_9BACT</name>
<feature type="domain" description="LysM" evidence="2">
    <location>
        <begin position="29"/>
        <end position="77"/>
    </location>
</feature>
<dbReference type="EMBL" id="JAPHEH010000001">
    <property type="protein sequence ID" value="MDG4476908.1"/>
    <property type="molecule type" value="Genomic_DNA"/>
</dbReference>
<feature type="signal peptide" evidence="1">
    <location>
        <begin position="1"/>
        <end position="19"/>
    </location>
</feature>
<protein>
    <submittedName>
        <fullName evidence="3">LysM peptidoglycan-binding domain-containing protein</fullName>
    </submittedName>
</protein>
<dbReference type="InterPro" id="IPR018392">
    <property type="entry name" value="LysM"/>
</dbReference>
<dbReference type="Pfam" id="PF01476">
    <property type="entry name" value="LysM"/>
    <property type="match status" value="1"/>
</dbReference>
<proteinExistence type="predicted"/>
<evidence type="ECO:0000259" key="2">
    <source>
        <dbReference type="PROSITE" id="PS51782"/>
    </source>
</evidence>
<organism evidence="3 4">
    <name type="scientific">Thiovibrio frasassiensis</name>
    <dbReference type="NCBI Taxonomy" id="2984131"/>
    <lineage>
        <taxon>Bacteria</taxon>
        <taxon>Pseudomonadati</taxon>
        <taxon>Thermodesulfobacteriota</taxon>
        <taxon>Desulfobulbia</taxon>
        <taxon>Desulfobulbales</taxon>
        <taxon>Thiovibrionaceae</taxon>
        <taxon>Thiovibrio</taxon>
    </lineage>
</organism>
<reference evidence="3" key="2">
    <citation type="submission" date="2022-10" db="EMBL/GenBank/DDBJ databases">
        <authorList>
            <person name="Aronson H.S."/>
        </authorList>
    </citation>
    <scope>NUCLEOTIDE SEQUENCE</scope>
    <source>
        <strain evidence="3">RS19-109</strain>
    </source>
</reference>
<dbReference type="Gene3D" id="3.10.350.10">
    <property type="entry name" value="LysM domain"/>
    <property type="match status" value="1"/>
</dbReference>
<dbReference type="CDD" id="cd00118">
    <property type="entry name" value="LysM"/>
    <property type="match status" value="1"/>
</dbReference>
<reference evidence="3" key="1">
    <citation type="journal article" date="2022" name="bioRxiv">
        <title>Thiovibrio frasassiensisgen. nov., sp. nov., an autotrophic, elemental sulfur disproportionating bacterium isolated from sulfidic karst sediment, and proposal of Thiovibrionaceae fam. nov.</title>
        <authorList>
            <person name="Aronson H."/>
            <person name="Thomas C."/>
            <person name="Bhattacharyya M."/>
            <person name="Eckstein S."/>
            <person name="Jensen S."/>
            <person name="Barco R."/>
            <person name="Macalady J."/>
            <person name="Amend J."/>
        </authorList>
    </citation>
    <scope>NUCLEOTIDE SEQUENCE</scope>
    <source>
        <strain evidence="3">RS19-109</strain>
    </source>
</reference>
<comment type="caution">
    <text evidence="3">The sequence shown here is derived from an EMBL/GenBank/DDBJ whole genome shotgun (WGS) entry which is preliminary data.</text>
</comment>
<evidence type="ECO:0000313" key="3">
    <source>
        <dbReference type="EMBL" id="MDG4476908.1"/>
    </source>
</evidence>
<dbReference type="Proteomes" id="UP001154240">
    <property type="component" value="Unassembled WGS sequence"/>
</dbReference>
<dbReference type="PANTHER" id="PTHR34700">
    <property type="entry name" value="POTASSIUM BINDING PROTEIN KBP"/>
    <property type="match status" value="1"/>
</dbReference>
<dbReference type="PANTHER" id="PTHR34700:SF4">
    <property type="entry name" value="PHAGE-LIKE ELEMENT PBSX PROTEIN XKDP"/>
    <property type="match status" value="1"/>
</dbReference>
<gene>
    <name evidence="3" type="ORF">OLX77_12155</name>
</gene>
<dbReference type="InterPro" id="IPR052196">
    <property type="entry name" value="Bact_Kbp"/>
</dbReference>
<feature type="chain" id="PRO_5040875217" evidence="1">
    <location>
        <begin position="20"/>
        <end position="352"/>
    </location>
</feature>